<dbReference type="EMBL" id="JALLBG020000299">
    <property type="protein sequence ID" value="KAL3756698.1"/>
    <property type="molecule type" value="Genomic_DNA"/>
</dbReference>
<dbReference type="InterPro" id="IPR026906">
    <property type="entry name" value="LRR_5"/>
</dbReference>
<organism evidence="1 2">
    <name type="scientific">Discostella pseudostelligera</name>
    <dbReference type="NCBI Taxonomy" id="259834"/>
    <lineage>
        <taxon>Eukaryota</taxon>
        <taxon>Sar</taxon>
        <taxon>Stramenopiles</taxon>
        <taxon>Ochrophyta</taxon>
        <taxon>Bacillariophyta</taxon>
        <taxon>Coscinodiscophyceae</taxon>
        <taxon>Thalassiosirophycidae</taxon>
        <taxon>Stephanodiscales</taxon>
        <taxon>Stephanodiscaceae</taxon>
        <taxon>Discostella</taxon>
    </lineage>
</organism>
<keyword evidence="2" id="KW-1185">Reference proteome</keyword>
<evidence type="ECO:0008006" key="3">
    <source>
        <dbReference type="Google" id="ProtNLM"/>
    </source>
</evidence>
<gene>
    <name evidence="1" type="ORF">ACHAWU_002601</name>
</gene>
<dbReference type="InterPro" id="IPR032675">
    <property type="entry name" value="LRR_dom_sf"/>
</dbReference>
<evidence type="ECO:0000313" key="2">
    <source>
        <dbReference type="Proteomes" id="UP001530293"/>
    </source>
</evidence>
<dbReference type="Gene3D" id="3.80.10.10">
    <property type="entry name" value="Ribonuclease Inhibitor"/>
    <property type="match status" value="1"/>
</dbReference>
<proteinExistence type="predicted"/>
<name>A0ABD3M1J7_9STRA</name>
<evidence type="ECO:0000313" key="1">
    <source>
        <dbReference type="EMBL" id="KAL3756698.1"/>
    </source>
</evidence>
<dbReference type="SUPFAM" id="SSF52058">
    <property type="entry name" value="L domain-like"/>
    <property type="match status" value="1"/>
</dbReference>
<comment type="caution">
    <text evidence="1">The sequence shown here is derived from an EMBL/GenBank/DDBJ whole genome shotgun (WGS) entry which is preliminary data.</text>
</comment>
<dbReference type="AlphaFoldDB" id="A0ABD3M1J7"/>
<dbReference type="Proteomes" id="UP001530293">
    <property type="component" value="Unassembled WGS sequence"/>
</dbReference>
<sequence length="117" mass="13060">MARRRVIFYTGGRPPKKSKSAVARKAWRKVTHVLVSPSVTVIDKGVFRKCRLLSDVELSDGLQRISAHAFKNCSSLVRIMTPSTVVEIGVQAFMDCSLLVEVELCVGLKQILQRAFK</sequence>
<protein>
    <recommendedName>
        <fullName evidence="3">Leucine-rich repeat domain-containing protein</fullName>
    </recommendedName>
</protein>
<accession>A0ABD3M1J7</accession>
<dbReference type="Pfam" id="PF13306">
    <property type="entry name" value="LRR_5"/>
    <property type="match status" value="1"/>
</dbReference>
<reference evidence="1 2" key="1">
    <citation type="submission" date="2024-10" db="EMBL/GenBank/DDBJ databases">
        <title>Updated reference genomes for cyclostephanoid diatoms.</title>
        <authorList>
            <person name="Roberts W.R."/>
            <person name="Alverson A.J."/>
        </authorList>
    </citation>
    <scope>NUCLEOTIDE SEQUENCE [LARGE SCALE GENOMIC DNA]</scope>
    <source>
        <strain evidence="1 2">AJA232-27</strain>
    </source>
</reference>